<proteinExistence type="predicted"/>
<dbReference type="PANTHER" id="PTHR43341:SF26">
    <property type="entry name" value="GENERAL AMINO ACID PERMEASE AGP3"/>
    <property type="match status" value="1"/>
</dbReference>
<keyword evidence="5 7" id="KW-1133">Transmembrane helix</keyword>
<evidence type="ECO:0000256" key="2">
    <source>
        <dbReference type="ARBA" id="ARBA00022448"/>
    </source>
</evidence>
<feature type="domain" description="Amino acid permease/ SLC12A" evidence="8">
    <location>
        <begin position="45"/>
        <end position="495"/>
    </location>
</feature>
<dbReference type="InterPro" id="IPR050524">
    <property type="entry name" value="APC_YAT"/>
</dbReference>
<dbReference type="GO" id="GO:0015171">
    <property type="term" value="F:amino acid transmembrane transporter activity"/>
    <property type="evidence" value="ECO:0007669"/>
    <property type="project" value="TreeGrafter"/>
</dbReference>
<evidence type="ECO:0000256" key="5">
    <source>
        <dbReference type="ARBA" id="ARBA00022989"/>
    </source>
</evidence>
<feature type="transmembrane region" description="Helical" evidence="7">
    <location>
        <begin position="73"/>
        <end position="90"/>
    </location>
</feature>
<keyword evidence="4" id="KW-0029">Amino-acid transport</keyword>
<dbReference type="AlphaFoldDB" id="A0A815SXW0"/>
<feature type="transmembrane region" description="Helical" evidence="7">
    <location>
        <begin position="392"/>
        <end position="416"/>
    </location>
</feature>
<gene>
    <name evidence="9" type="ORF">XAT740_LOCUS39247</name>
</gene>
<feature type="transmembrane region" description="Helical" evidence="7">
    <location>
        <begin position="46"/>
        <end position="67"/>
    </location>
</feature>
<evidence type="ECO:0000313" key="10">
    <source>
        <dbReference type="Proteomes" id="UP000663828"/>
    </source>
</evidence>
<keyword evidence="6 7" id="KW-0472">Membrane</keyword>
<comment type="caution">
    <text evidence="9">The sequence shown here is derived from an EMBL/GenBank/DDBJ whole genome shotgun (WGS) entry which is preliminary data.</text>
</comment>
<dbReference type="Proteomes" id="UP000663828">
    <property type="component" value="Unassembled WGS sequence"/>
</dbReference>
<dbReference type="GO" id="GO:0016020">
    <property type="term" value="C:membrane"/>
    <property type="evidence" value="ECO:0007669"/>
    <property type="project" value="UniProtKB-SubCell"/>
</dbReference>
<keyword evidence="10" id="KW-1185">Reference proteome</keyword>
<dbReference type="Gene3D" id="1.20.1740.10">
    <property type="entry name" value="Amino acid/polyamine transporter I"/>
    <property type="match status" value="1"/>
</dbReference>
<evidence type="ECO:0000256" key="7">
    <source>
        <dbReference type="SAM" id="Phobius"/>
    </source>
</evidence>
<dbReference type="EMBL" id="CAJNOR010004327">
    <property type="protein sequence ID" value="CAF1493887.1"/>
    <property type="molecule type" value="Genomic_DNA"/>
</dbReference>
<protein>
    <recommendedName>
        <fullName evidence="8">Amino acid permease/ SLC12A domain-containing protein</fullName>
    </recommendedName>
</protein>
<evidence type="ECO:0000256" key="1">
    <source>
        <dbReference type="ARBA" id="ARBA00004141"/>
    </source>
</evidence>
<dbReference type="PANTHER" id="PTHR43341">
    <property type="entry name" value="AMINO ACID PERMEASE"/>
    <property type="match status" value="1"/>
</dbReference>
<feature type="transmembrane region" description="Helical" evidence="7">
    <location>
        <begin position="188"/>
        <end position="208"/>
    </location>
</feature>
<organism evidence="9 10">
    <name type="scientific">Adineta ricciae</name>
    <name type="common">Rotifer</name>
    <dbReference type="NCBI Taxonomy" id="249248"/>
    <lineage>
        <taxon>Eukaryota</taxon>
        <taxon>Metazoa</taxon>
        <taxon>Spiralia</taxon>
        <taxon>Gnathifera</taxon>
        <taxon>Rotifera</taxon>
        <taxon>Eurotatoria</taxon>
        <taxon>Bdelloidea</taxon>
        <taxon>Adinetida</taxon>
        <taxon>Adinetidae</taxon>
        <taxon>Adineta</taxon>
    </lineage>
</organism>
<feature type="transmembrane region" description="Helical" evidence="7">
    <location>
        <begin position="365"/>
        <end position="386"/>
    </location>
</feature>
<feature type="transmembrane region" description="Helical" evidence="7">
    <location>
        <begin position="267"/>
        <end position="288"/>
    </location>
</feature>
<feature type="transmembrane region" description="Helical" evidence="7">
    <location>
        <begin position="125"/>
        <end position="149"/>
    </location>
</feature>
<dbReference type="InterPro" id="IPR004840">
    <property type="entry name" value="Amino_acid_permease_CS"/>
</dbReference>
<keyword evidence="2" id="KW-0813">Transport</keyword>
<evidence type="ECO:0000313" key="9">
    <source>
        <dbReference type="EMBL" id="CAF1493887.1"/>
    </source>
</evidence>
<name>A0A815SXW0_ADIRI</name>
<feature type="transmembrane region" description="Helical" evidence="7">
    <location>
        <begin position="320"/>
        <end position="344"/>
    </location>
</feature>
<keyword evidence="3 7" id="KW-0812">Transmembrane</keyword>
<feature type="transmembrane region" description="Helical" evidence="7">
    <location>
        <begin position="155"/>
        <end position="176"/>
    </location>
</feature>
<evidence type="ECO:0000256" key="6">
    <source>
        <dbReference type="ARBA" id="ARBA00023136"/>
    </source>
</evidence>
<accession>A0A815SXW0</accession>
<dbReference type="InterPro" id="IPR004841">
    <property type="entry name" value="AA-permease/SLC12A_dom"/>
</dbReference>
<reference evidence="9" key="1">
    <citation type="submission" date="2021-02" db="EMBL/GenBank/DDBJ databases">
        <authorList>
            <person name="Nowell W R."/>
        </authorList>
    </citation>
    <scope>NUCLEOTIDE SEQUENCE</scope>
</reference>
<dbReference type="FunFam" id="1.20.1740.10:FF:000001">
    <property type="entry name" value="Amino acid permease"/>
    <property type="match status" value="1"/>
</dbReference>
<evidence type="ECO:0000256" key="3">
    <source>
        <dbReference type="ARBA" id="ARBA00022692"/>
    </source>
</evidence>
<dbReference type="PROSITE" id="PS00218">
    <property type="entry name" value="AMINO_ACID_PERMEASE_1"/>
    <property type="match status" value="1"/>
</dbReference>
<sequence>MLEHIASSHEEMYHLQEEMQSTVHPMTSHRDPGDEKLKRDLKSRHITMMAIGGIIGPGLLVGSGTALAYAGPAGALIAFAATGVIVFFVMQSLGEISTAIPVSGAFMDFAGRFCDPALSFALGWIYWYLWITVLANEYNAISIVIMYWIQIVPQWAWIVLWWFIFLALSLVGVLVYGEIEFWLSSMKVLAILAYFVLAILIDTGVIGGNRIGMQLWNNPGSFADGINGIAKVFVIAGTLYAGVEMVSVTAGECENPRRAVPRAIKQVFWRIIIFYLGTIFFIGLLIPYNSSRLLSSQSKTAASPLTISLQDAGIRVAAHIINGLIVVSVVSAGMSSIYITSRTVCYLGKTKRAPKFLSTTNKRGVPWCAIVFSNFCACICFINQGPGGIGTAYTYLINLSGVSTFIVWAVICLTHIQFRRGLKAQGVHIKDLPFRALWYPYGAYFGLGANIFLIFFQGYTSIIPSFDLVTFTVSYILIPVFLLLFFVYKYLWKTRWIHAPEMDIWTSRRLPHENEIEMENSTIWSRLRAIII</sequence>
<feature type="transmembrane region" description="Helical" evidence="7">
    <location>
        <begin position="468"/>
        <end position="488"/>
    </location>
</feature>
<dbReference type="PIRSF" id="PIRSF006060">
    <property type="entry name" value="AA_transporter"/>
    <property type="match status" value="1"/>
</dbReference>
<evidence type="ECO:0000259" key="8">
    <source>
        <dbReference type="Pfam" id="PF00324"/>
    </source>
</evidence>
<dbReference type="Pfam" id="PF00324">
    <property type="entry name" value="AA_permease"/>
    <property type="match status" value="1"/>
</dbReference>
<comment type="subcellular location">
    <subcellularLocation>
        <location evidence="1">Membrane</location>
        <topology evidence="1">Multi-pass membrane protein</topology>
    </subcellularLocation>
</comment>
<evidence type="ECO:0000256" key="4">
    <source>
        <dbReference type="ARBA" id="ARBA00022970"/>
    </source>
</evidence>
<feature type="transmembrane region" description="Helical" evidence="7">
    <location>
        <begin position="437"/>
        <end position="456"/>
    </location>
</feature>